<feature type="region of interest" description="Disordered" evidence="1">
    <location>
        <begin position="99"/>
        <end position="120"/>
    </location>
</feature>
<evidence type="ECO:0000256" key="1">
    <source>
        <dbReference type="SAM" id="MobiDB-lite"/>
    </source>
</evidence>
<accession>A0AAN9LB26</accession>
<gene>
    <name evidence="2" type="ORF">VNO77_25687</name>
</gene>
<organism evidence="2 3">
    <name type="scientific">Canavalia gladiata</name>
    <name type="common">Sword bean</name>
    <name type="synonym">Dolichos gladiatus</name>
    <dbReference type="NCBI Taxonomy" id="3824"/>
    <lineage>
        <taxon>Eukaryota</taxon>
        <taxon>Viridiplantae</taxon>
        <taxon>Streptophyta</taxon>
        <taxon>Embryophyta</taxon>
        <taxon>Tracheophyta</taxon>
        <taxon>Spermatophyta</taxon>
        <taxon>Magnoliopsida</taxon>
        <taxon>eudicotyledons</taxon>
        <taxon>Gunneridae</taxon>
        <taxon>Pentapetalae</taxon>
        <taxon>rosids</taxon>
        <taxon>fabids</taxon>
        <taxon>Fabales</taxon>
        <taxon>Fabaceae</taxon>
        <taxon>Papilionoideae</taxon>
        <taxon>50 kb inversion clade</taxon>
        <taxon>NPAAA clade</taxon>
        <taxon>indigoferoid/millettioid clade</taxon>
        <taxon>Phaseoleae</taxon>
        <taxon>Canavalia</taxon>
    </lineage>
</organism>
<protein>
    <submittedName>
        <fullName evidence="2">Uncharacterized protein</fullName>
    </submittedName>
</protein>
<feature type="region of interest" description="Disordered" evidence="1">
    <location>
        <begin position="33"/>
        <end position="54"/>
    </location>
</feature>
<evidence type="ECO:0000313" key="2">
    <source>
        <dbReference type="EMBL" id="KAK7331462.1"/>
    </source>
</evidence>
<evidence type="ECO:0000313" key="3">
    <source>
        <dbReference type="Proteomes" id="UP001367508"/>
    </source>
</evidence>
<dbReference type="Proteomes" id="UP001367508">
    <property type="component" value="Unassembled WGS sequence"/>
</dbReference>
<keyword evidence="3" id="KW-1185">Reference proteome</keyword>
<reference evidence="2 3" key="1">
    <citation type="submission" date="2024-01" db="EMBL/GenBank/DDBJ databases">
        <title>The genomes of 5 underutilized Papilionoideae crops provide insights into root nodulation and disease resistanc.</title>
        <authorList>
            <person name="Jiang F."/>
        </authorList>
    </citation>
    <scope>NUCLEOTIDE SEQUENCE [LARGE SCALE GENOMIC DNA]</scope>
    <source>
        <strain evidence="2">LVBAO_FW01</strain>
        <tissue evidence="2">Leaves</tissue>
    </source>
</reference>
<sequence>MPPYLSSSSPSPALIDILDPSFREDIPFSFEHEDGVYDSSEADDEDCGNQSEGDFEEKKDIAGLFRAKEKWDFSYVVECSNPSLWIARQTLFSLDSRSGLESSTENSWEENSRSKKRPLGQSFHQVDLSLDHLDRYKLTSLKLHAIQGRIQQLTLIPGSENGQDLISVKTRLLLNNTGAERGRIRRQRGTKLAKLTKKVTRSFSGNRRNPVNPRALDQPSTSLKRCQREKASLKSKLVTEKASVRIAFRNLFGTGNSIPIRFLQ</sequence>
<dbReference type="AlphaFoldDB" id="A0AAN9LB26"/>
<feature type="region of interest" description="Disordered" evidence="1">
    <location>
        <begin position="202"/>
        <end position="221"/>
    </location>
</feature>
<name>A0AAN9LB26_CANGL</name>
<comment type="caution">
    <text evidence="2">The sequence shown here is derived from an EMBL/GenBank/DDBJ whole genome shotgun (WGS) entry which is preliminary data.</text>
</comment>
<proteinExistence type="predicted"/>
<dbReference type="EMBL" id="JAYMYQ010000005">
    <property type="protein sequence ID" value="KAK7331462.1"/>
    <property type="molecule type" value="Genomic_DNA"/>
</dbReference>